<organism evidence="2 3">
    <name type="scientific">Miscanthus lutarioriparius</name>
    <dbReference type="NCBI Taxonomy" id="422564"/>
    <lineage>
        <taxon>Eukaryota</taxon>
        <taxon>Viridiplantae</taxon>
        <taxon>Streptophyta</taxon>
        <taxon>Embryophyta</taxon>
        <taxon>Tracheophyta</taxon>
        <taxon>Spermatophyta</taxon>
        <taxon>Magnoliopsida</taxon>
        <taxon>Liliopsida</taxon>
        <taxon>Poales</taxon>
        <taxon>Poaceae</taxon>
        <taxon>PACMAD clade</taxon>
        <taxon>Panicoideae</taxon>
        <taxon>Andropogonodae</taxon>
        <taxon>Andropogoneae</taxon>
        <taxon>Saccharinae</taxon>
        <taxon>Miscanthus</taxon>
    </lineage>
</organism>
<dbReference type="PANTHER" id="PTHR32141">
    <property type="match status" value="1"/>
</dbReference>
<dbReference type="InterPro" id="IPR036047">
    <property type="entry name" value="F-box-like_dom_sf"/>
</dbReference>
<dbReference type="Pfam" id="PF24758">
    <property type="entry name" value="LRR_At5g56370"/>
    <property type="match status" value="1"/>
</dbReference>
<dbReference type="OrthoDB" id="661800at2759"/>
<dbReference type="Proteomes" id="UP000604825">
    <property type="component" value="Unassembled WGS sequence"/>
</dbReference>
<dbReference type="InterPro" id="IPR055302">
    <property type="entry name" value="F-box_dom-containing"/>
</dbReference>
<keyword evidence="3" id="KW-1185">Reference proteome</keyword>
<dbReference type="AlphaFoldDB" id="A0A811PWR0"/>
<gene>
    <name evidence="2" type="ORF">NCGR_LOCUS31992</name>
</gene>
<evidence type="ECO:0000313" key="2">
    <source>
        <dbReference type="EMBL" id="CAD6247815.1"/>
    </source>
</evidence>
<reference evidence="2" key="1">
    <citation type="submission" date="2020-10" db="EMBL/GenBank/DDBJ databases">
        <authorList>
            <person name="Han B."/>
            <person name="Lu T."/>
            <person name="Zhao Q."/>
            <person name="Huang X."/>
            <person name="Zhao Y."/>
        </authorList>
    </citation>
    <scope>NUCLEOTIDE SEQUENCE</scope>
</reference>
<proteinExistence type="predicted"/>
<comment type="caution">
    <text evidence="2">The sequence shown here is derived from an EMBL/GenBank/DDBJ whole genome shotgun (WGS) entry which is preliminary data.</text>
</comment>
<sequence length="301" mass="32408">MAIPIPAHWCWPPPGSSGSTDDTTPAAMRHGLDPGTLSLYQNTVLGFIYAYLPKPPVSATPILSCAAAAAEEDGGIDRISGLPDDLLSRILVRLPAKDGARTSVLSTRWRGLWLSAPLVLADTDFLPHGGAEGRPPRPGAVTRAVSAALRAHPGPFPFVSLSCQFIKAVDADRAVLARWFQFLATKGVEELAFVNRPSPYAGLRLPAALFSCASLRRLYLGAWRFVDTATLPRGASFPRLQELVLGAIALEDRDLNFLLAASPVLEVLTIVGSVEKLHACLTSHSLRCAQFCLVLVLKKWR</sequence>
<dbReference type="InterPro" id="IPR055411">
    <property type="entry name" value="LRR_FXL15/At3g58940/PEG3-like"/>
</dbReference>
<evidence type="ECO:0000313" key="3">
    <source>
        <dbReference type="Proteomes" id="UP000604825"/>
    </source>
</evidence>
<protein>
    <recommendedName>
        <fullName evidence="1">F-box domain-containing protein</fullName>
    </recommendedName>
</protein>
<dbReference type="InterPro" id="IPR001810">
    <property type="entry name" value="F-box_dom"/>
</dbReference>
<dbReference type="PANTHER" id="PTHR32141:SF105">
    <property type="entry name" value="OS02G0178200 PROTEIN"/>
    <property type="match status" value="1"/>
</dbReference>
<dbReference type="Pfam" id="PF00646">
    <property type="entry name" value="F-box"/>
    <property type="match status" value="1"/>
</dbReference>
<feature type="domain" description="F-box" evidence="1">
    <location>
        <begin position="76"/>
        <end position="112"/>
    </location>
</feature>
<accession>A0A811PWR0</accession>
<dbReference type="SUPFAM" id="SSF81383">
    <property type="entry name" value="F-box domain"/>
    <property type="match status" value="1"/>
</dbReference>
<dbReference type="InterPro" id="IPR053781">
    <property type="entry name" value="F-box_AtFBL13-like"/>
</dbReference>
<name>A0A811PWR0_9POAL</name>
<dbReference type="PROSITE" id="PS50181">
    <property type="entry name" value="FBOX"/>
    <property type="match status" value="1"/>
</dbReference>
<evidence type="ECO:0000259" key="1">
    <source>
        <dbReference type="PROSITE" id="PS50181"/>
    </source>
</evidence>
<dbReference type="Gene3D" id="1.20.1280.50">
    <property type="match status" value="1"/>
</dbReference>
<dbReference type="CDD" id="cd22160">
    <property type="entry name" value="F-box_AtFBL13-like"/>
    <property type="match status" value="1"/>
</dbReference>
<dbReference type="EMBL" id="CAJGYO010000007">
    <property type="protein sequence ID" value="CAD6247815.1"/>
    <property type="molecule type" value="Genomic_DNA"/>
</dbReference>